<evidence type="ECO:0000313" key="1">
    <source>
        <dbReference type="EMBL" id="KAK9708445.1"/>
    </source>
</evidence>
<accession>A0AAW1JWB1</accession>
<name>A0AAW1JWB1_POPJA</name>
<keyword evidence="2" id="KW-1185">Reference proteome</keyword>
<dbReference type="AlphaFoldDB" id="A0AAW1JWB1"/>
<proteinExistence type="predicted"/>
<gene>
    <name evidence="1" type="ORF">QE152_g27196</name>
</gene>
<protein>
    <submittedName>
        <fullName evidence="1">Uncharacterized protein</fullName>
    </submittedName>
</protein>
<reference evidence="1 2" key="1">
    <citation type="journal article" date="2024" name="BMC Genomics">
        <title>De novo assembly and annotation of Popillia japonica's genome with initial clues to its potential as an invasive pest.</title>
        <authorList>
            <person name="Cucini C."/>
            <person name="Boschi S."/>
            <person name="Funari R."/>
            <person name="Cardaioli E."/>
            <person name="Iannotti N."/>
            <person name="Marturano G."/>
            <person name="Paoli F."/>
            <person name="Bruttini M."/>
            <person name="Carapelli A."/>
            <person name="Frati F."/>
            <person name="Nardi F."/>
        </authorList>
    </citation>
    <scope>NUCLEOTIDE SEQUENCE [LARGE SCALE GENOMIC DNA]</scope>
    <source>
        <strain evidence="1">DMR45628</strain>
    </source>
</reference>
<comment type="caution">
    <text evidence="1">The sequence shown here is derived from an EMBL/GenBank/DDBJ whole genome shotgun (WGS) entry which is preliminary data.</text>
</comment>
<dbReference type="Proteomes" id="UP001458880">
    <property type="component" value="Unassembled WGS sequence"/>
</dbReference>
<dbReference type="EMBL" id="JASPKY010000329">
    <property type="protein sequence ID" value="KAK9708445.1"/>
    <property type="molecule type" value="Genomic_DNA"/>
</dbReference>
<organism evidence="1 2">
    <name type="scientific">Popillia japonica</name>
    <name type="common">Japanese beetle</name>
    <dbReference type="NCBI Taxonomy" id="7064"/>
    <lineage>
        <taxon>Eukaryota</taxon>
        <taxon>Metazoa</taxon>
        <taxon>Ecdysozoa</taxon>
        <taxon>Arthropoda</taxon>
        <taxon>Hexapoda</taxon>
        <taxon>Insecta</taxon>
        <taxon>Pterygota</taxon>
        <taxon>Neoptera</taxon>
        <taxon>Endopterygota</taxon>
        <taxon>Coleoptera</taxon>
        <taxon>Polyphaga</taxon>
        <taxon>Scarabaeiformia</taxon>
        <taxon>Scarabaeidae</taxon>
        <taxon>Rutelinae</taxon>
        <taxon>Popillia</taxon>
    </lineage>
</organism>
<sequence length="126" mass="14455">MKKIENSKQFRRMIINDRRALFRSISTTATPSPHKRSKTKERKKLVYHPELGYNACSLRIFVAPRQVAALTIIRAAIGEKGKSRNERLITGLESRAASGNSYFDPQFIQLGLLVEFSNNRRNHSRP</sequence>
<evidence type="ECO:0000313" key="2">
    <source>
        <dbReference type="Proteomes" id="UP001458880"/>
    </source>
</evidence>